<dbReference type="PANTHER" id="PTHR46284:SF5">
    <property type="entry name" value="PROTEIN KINESIN LIGHT CHAIN-RELATED 3"/>
    <property type="match status" value="1"/>
</dbReference>
<evidence type="ECO:0000313" key="1">
    <source>
        <dbReference type="EMBL" id="OAF55744.1"/>
    </source>
</evidence>
<proteinExistence type="predicted"/>
<dbReference type="Proteomes" id="UP000077154">
    <property type="component" value="Unassembled WGS sequence"/>
</dbReference>
<dbReference type="OrthoDB" id="1658288at2759"/>
<dbReference type="AlphaFoldDB" id="A0A177A481"/>
<dbReference type="EMBL" id="KV441407">
    <property type="protein sequence ID" value="OAF55744.1"/>
    <property type="molecule type" value="Genomic_DNA"/>
</dbReference>
<name>A0A177A481_9PEZI</name>
<organism evidence="1">
    <name type="scientific">Pseudogymnoascus destructans</name>
    <dbReference type="NCBI Taxonomy" id="655981"/>
    <lineage>
        <taxon>Eukaryota</taxon>
        <taxon>Fungi</taxon>
        <taxon>Dikarya</taxon>
        <taxon>Ascomycota</taxon>
        <taxon>Pezizomycotina</taxon>
        <taxon>Leotiomycetes</taxon>
        <taxon>Thelebolales</taxon>
        <taxon>Thelebolaceae</taxon>
        <taxon>Pseudogymnoascus</taxon>
    </lineage>
</organism>
<dbReference type="Gene3D" id="1.25.40.10">
    <property type="entry name" value="Tetratricopeptide repeat domain"/>
    <property type="match status" value="1"/>
</dbReference>
<dbReference type="PANTHER" id="PTHR46284">
    <property type="entry name" value="PROTEIN KINESIN LIGHT CHAIN-RELATED 3"/>
    <property type="match status" value="1"/>
</dbReference>
<dbReference type="Pfam" id="PF13374">
    <property type="entry name" value="TPR_10"/>
    <property type="match status" value="1"/>
</dbReference>
<dbReference type="InterPro" id="IPR019734">
    <property type="entry name" value="TPR_rpt"/>
</dbReference>
<dbReference type="RefSeq" id="XP_024321043.1">
    <property type="nucleotide sequence ID" value="XM_024471393.1"/>
</dbReference>
<accession>A0A177A481</accession>
<dbReference type="VEuPathDB" id="FungiDB:GMDG_00986"/>
<gene>
    <name evidence="1" type="ORF">VC83_07829</name>
</gene>
<evidence type="ECO:0008006" key="2">
    <source>
        <dbReference type="Google" id="ProtNLM"/>
    </source>
</evidence>
<protein>
    <recommendedName>
        <fullName evidence="2">Kinesin light chain</fullName>
    </recommendedName>
</protein>
<dbReference type="eggNOG" id="KOG1840">
    <property type="taxonomic scope" value="Eukaryota"/>
</dbReference>
<reference evidence="1" key="1">
    <citation type="submission" date="2016-03" db="EMBL/GenBank/DDBJ databases">
        <title>Updated assembly of Pseudogymnoascus destructans, the fungus causing white-nose syndrome of bats.</title>
        <authorList>
            <person name="Palmer J.M."/>
            <person name="Drees K.P."/>
            <person name="Foster J.T."/>
            <person name="Lindner D.L."/>
        </authorList>
    </citation>
    <scope>NUCLEOTIDE SEQUENCE [LARGE SCALE GENOMIC DNA]</scope>
    <source>
        <strain evidence="1">20631-21</strain>
    </source>
</reference>
<dbReference type="GeneID" id="36290873"/>
<dbReference type="InterPro" id="IPR011990">
    <property type="entry name" value="TPR-like_helical_dom_sf"/>
</dbReference>
<sequence length="146" mass="16438">MSQHELARAYAMNGQVERAIKLLELVVKIKEGILPITHPHQLMSQHVLARPYHKNMQVDKAIKLLEHVVKNGEGALPITNPDHLLSQHELACAYHANGQVDKAIELLEQVVKIQEECYLLLILSGCVQSTSLHTYILLKGAELKRQ</sequence>
<dbReference type="Pfam" id="PF13181">
    <property type="entry name" value="TPR_8"/>
    <property type="match status" value="1"/>
</dbReference>
<dbReference type="SUPFAM" id="SSF48452">
    <property type="entry name" value="TPR-like"/>
    <property type="match status" value="1"/>
</dbReference>